<name>A0A6B3VWL2_9BACI</name>
<gene>
    <name evidence="13" type="ORF">G4D64_07750</name>
    <name evidence="12" type="ORF">H1Z61_08135</name>
</gene>
<keyword evidence="10" id="KW-0472">Membrane</keyword>
<evidence type="ECO:0000256" key="9">
    <source>
        <dbReference type="ARBA" id="ARBA00023012"/>
    </source>
</evidence>
<evidence type="ECO:0000256" key="10">
    <source>
        <dbReference type="SAM" id="Phobius"/>
    </source>
</evidence>
<dbReference type="InterPro" id="IPR050351">
    <property type="entry name" value="BphY/WalK/GraS-like"/>
</dbReference>
<evidence type="ECO:0000313" key="15">
    <source>
        <dbReference type="Proteomes" id="UP000570010"/>
    </source>
</evidence>
<dbReference type="AlphaFoldDB" id="A0A6B3VWL2"/>
<evidence type="ECO:0000313" key="12">
    <source>
        <dbReference type="EMBL" id="MBA4537115.1"/>
    </source>
</evidence>
<dbReference type="SUPFAM" id="SSF55874">
    <property type="entry name" value="ATPase domain of HSP90 chaperone/DNA topoisomerase II/histidine kinase"/>
    <property type="match status" value="1"/>
</dbReference>
<dbReference type="GO" id="GO:0016036">
    <property type="term" value="P:cellular response to phosphate starvation"/>
    <property type="evidence" value="ECO:0007669"/>
    <property type="project" value="TreeGrafter"/>
</dbReference>
<sequence length="576" mass="66456">MKSIKRRIAFHFSLQFIFVILFVAFAFLFLIIYIISSIINNDLEKNFPAGVLDAISSETTIQDGVVYVFPRWEKHLKENEMWLQIIDKKGKAIYSFATPPEIPSSYKINEIIEIEETKRYHDFFLHIQLDTTYDDPYLFIIGYKNDLVHQLNSMAASYGESGLVPEGSIGKVEEKLQTLGGYLHIIDMDGRIVQSIGDDQGEKQYAALEITESRLMPGVYSNFVVHYDSESERTWVLHRLNEKELMKKPAIMKEVIITLLILSLVILILGILFSAWHAFRYGQPLLLFVTWLERMGQGNYDFILTEKDRKKVYNKKGKIKARYRLYREVINAFYDMAEKLDQSVKERTQLEKTREEWMTGISHDLRTPLSTIQGYGHLLESGNYNWTAEELQEMGKTIRDKGAYMLDLVQDFSLSFQLKNNALPLSKKKMNLNQFVHHTVLRFVNDATIKDVLFSFQNDTSDIWIEADERWLGRMLDNLIYNAIKHNPLPLEIAVTVKKDHQYGIVMIKDNGIGMDEETVNNLFERYYRGTNTEEKAEGGGLGMSIAKAIAEAHRGELTVESAIGKGTVITIKFEI</sequence>
<reference evidence="12 15" key="2">
    <citation type="submission" date="2020-07" db="EMBL/GenBank/DDBJ databases">
        <authorList>
            <person name="Feng H."/>
        </authorList>
    </citation>
    <scope>NUCLEOTIDE SEQUENCE [LARGE SCALE GENOMIC DNA]</scope>
    <source>
        <strain evidence="15">s-12</strain>
        <strain evidence="12">S-12</strain>
    </source>
</reference>
<keyword evidence="6" id="KW-0547">Nucleotide-binding</keyword>
<feature type="domain" description="Histidine kinase" evidence="11">
    <location>
        <begin position="360"/>
        <end position="576"/>
    </location>
</feature>
<evidence type="ECO:0000256" key="8">
    <source>
        <dbReference type="ARBA" id="ARBA00022840"/>
    </source>
</evidence>
<feature type="transmembrane region" description="Helical" evidence="10">
    <location>
        <begin position="12"/>
        <end position="35"/>
    </location>
</feature>
<keyword evidence="14" id="KW-1185">Reference proteome</keyword>
<dbReference type="Proteomes" id="UP000570010">
    <property type="component" value="Unassembled WGS sequence"/>
</dbReference>
<reference evidence="13 14" key="1">
    <citation type="submission" date="2020-02" db="EMBL/GenBank/DDBJ databases">
        <title>Bacillus aquiflavi sp. nov., isolated from yellow water of strong flavor Chinese baijiu in Yibin region of China.</title>
        <authorList>
            <person name="Xie J."/>
        </authorList>
    </citation>
    <scope>NUCLEOTIDE SEQUENCE [LARGE SCALE GENOMIC DNA]</scope>
    <source>
        <strain evidence="13 14">3H-10</strain>
    </source>
</reference>
<evidence type="ECO:0000313" key="13">
    <source>
        <dbReference type="EMBL" id="NEY81412.1"/>
    </source>
</evidence>
<evidence type="ECO:0000256" key="1">
    <source>
        <dbReference type="ARBA" id="ARBA00000085"/>
    </source>
</evidence>
<feature type="transmembrane region" description="Helical" evidence="10">
    <location>
        <begin position="255"/>
        <end position="279"/>
    </location>
</feature>
<evidence type="ECO:0000256" key="3">
    <source>
        <dbReference type="ARBA" id="ARBA00012438"/>
    </source>
</evidence>
<dbReference type="CDD" id="cd00082">
    <property type="entry name" value="HisKA"/>
    <property type="match status" value="1"/>
</dbReference>
<dbReference type="InterPro" id="IPR004358">
    <property type="entry name" value="Sig_transdc_His_kin-like_C"/>
</dbReference>
<dbReference type="Pfam" id="PF02518">
    <property type="entry name" value="HATPase_c"/>
    <property type="match status" value="1"/>
</dbReference>
<comment type="catalytic activity">
    <reaction evidence="1">
        <text>ATP + protein L-histidine = ADP + protein N-phospho-L-histidine.</text>
        <dbReference type="EC" id="2.7.13.3"/>
    </reaction>
</comment>
<evidence type="ECO:0000256" key="2">
    <source>
        <dbReference type="ARBA" id="ARBA00004651"/>
    </source>
</evidence>
<keyword evidence="4" id="KW-0597">Phosphoprotein</keyword>
<dbReference type="EMBL" id="JACEIO010000015">
    <property type="protein sequence ID" value="MBA4537115.1"/>
    <property type="molecule type" value="Genomic_DNA"/>
</dbReference>
<dbReference type="CDD" id="cd00075">
    <property type="entry name" value="HATPase"/>
    <property type="match status" value="1"/>
</dbReference>
<dbReference type="Proteomes" id="UP000472971">
    <property type="component" value="Unassembled WGS sequence"/>
</dbReference>
<keyword evidence="5" id="KW-0808">Transferase</keyword>
<comment type="caution">
    <text evidence="13">The sequence shown here is derived from an EMBL/GenBank/DDBJ whole genome shotgun (WGS) entry which is preliminary data.</text>
</comment>
<keyword evidence="10" id="KW-0812">Transmembrane</keyword>
<keyword evidence="7 13" id="KW-0418">Kinase</keyword>
<dbReference type="PANTHER" id="PTHR45453">
    <property type="entry name" value="PHOSPHATE REGULON SENSOR PROTEIN PHOR"/>
    <property type="match status" value="1"/>
</dbReference>
<dbReference type="SMART" id="SM00387">
    <property type="entry name" value="HATPase_c"/>
    <property type="match status" value="1"/>
</dbReference>
<keyword evidence="9" id="KW-0902">Two-component regulatory system</keyword>
<organism evidence="13 14">
    <name type="scientific">Bacillus aquiflavi</name>
    <dbReference type="NCBI Taxonomy" id="2672567"/>
    <lineage>
        <taxon>Bacteria</taxon>
        <taxon>Bacillati</taxon>
        <taxon>Bacillota</taxon>
        <taxon>Bacilli</taxon>
        <taxon>Bacillales</taxon>
        <taxon>Bacillaceae</taxon>
        <taxon>Bacillus</taxon>
    </lineage>
</organism>
<dbReference type="InterPro" id="IPR036097">
    <property type="entry name" value="HisK_dim/P_sf"/>
</dbReference>
<protein>
    <recommendedName>
        <fullName evidence="3">histidine kinase</fullName>
        <ecNumber evidence="3">2.7.13.3</ecNumber>
    </recommendedName>
</protein>
<keyword evidence="10" id="KW-1133">Transmembrane helix</keyword>
<dbReference type="Pfam" id="PF00512">
    <property type="entry name" value="HisKA"/>
    <property type="match status" value="1"/>
</dbReference>
<dbReference type="GO" id="GO:0005886">
    <property type="term" value="C:plasma membrane"/>
    <property type="evidence" value="ECO:0007669"/>
    <property type="project" value="UniProtKB-SubCell"/>
</dbReference>
<dbReference type="PROSITE" id="PS50109">
    <property type="entry name" value="HIS_KIN"/>
    <property type="match status" value="1"/>
</dbReference>
<dbReference type="FunFam" id="3.30.565.10:FF:000006">
    <property type="entry name" value="Sensor histidine kinase WalK"/>
    <property type="match status" value="1"/>
</dbReference>
<dbReference type="PRINTS" id="PR00344">
    <property type="entry name" value="BCTRLSENSOR"/>
</dbReference>
<evidence type="ECO:0000259" key="11">
    <source>
        <dbReference type="PROSITE" id="PS50109"/>
    </source>
</evidence>
<dbReference type="GO" id="GO:0004721">
    <property type="term" value="F:phosphoprotein phosphatase activity"/>
    <property type="evidence" value="ECO:0007669"/>
    <property type="project" value="TreeGrafter"/>
</dbReference>
<dbReference type="InterPro" id="IPR036890">
    <property type="entry name" value="HATPase_C_sf"/>
</dbReference>
<dbReference type="Gene3D" id="1.10.287.130">
    <property type="match status" value="1"/>
</dbReference>
<dbReference type="SUPFAM" id="SSF47384">
    <property type="entry name" value="Homodimeric domain of signal transducing histidine kinase"/>
    <property type="match status" value="1"/>
</dbReference>
<evidence type="ECO:0000256" key="5">
    <source>
        <dbReference type="ARBA" id="ARBA00022679"/>
    </source>
</evidence>
<evidence type="ECO:0000256" key="7">
    <source>
        <dbReference type="ARBA" id="ARBA00022777"/>
    </source>
</evidence>
<keyword evidence="8" id="KW-0067">ATP-binding</keyword>
<dbReference type="EMBL" id="JAAIWN010000014">
    <property type="protein sequence ID" value="NEY81412.1"/>
    <property type="molecule type" value="Genomic_DNA"/>
</dbReference>
<dbReference type="EC" id="2.7.13.3" evidence="3"/>
<dbReference type="RefSeq" id="WP_163241799.1">
    <property type="nucleotide sequence ID" value="NZ_JAAIWN010000014.1"/>
</dbReference>
<dbReference type="GO" id="GO:0005524">
    <property type="term" value="F:ATP binding"/>
    <property type="evidence" value="ECO:0007669"/>
    <property type="project" value="UniProtKB-KW"/>
</dbReference>
<accession>A0A6B3VWL2</accession>
<dbReference type="InterPro" id="IPR005467">
    <property type="entry name" value="His_kinase_dom"/>
</dbReference>
<dbReference type="InterPro" id="IPR003661">
    <property type="entry name" value="HisK_dim/P_dom"/>
</dbReference>
<evidence type="ECO:0000256" key="4">
    <source>
        <dbReference type="ARBA" id="ARBA00022553"/>
    </source>
</evidence>
<proteinExistence type="predicted"/>
<dbReference type="InterPro" id="IPR003594">
    <property type="entry name" value="HATPase_dom"/>
</dbReference>
<evidence type="ECO:0000256" key="6">
    <source>
        <dbReference type="ARBA" id="ARBA00022741"/>
    </source>
</evidence>
<comment type="subcellular location">
    <subcellularLocation>
        <location evidence="2">Cell membrane</location>
        <topology evidence="2">Multi-pass membrane protein</topology>
    </subcellularLocation>
</comment>
<evidence type="ECO:0000313" key="14">
    <source>
        <dbReference type="Proteomes" id="UP000472971"/>
    </source>
</evidence>
<dbReference type="PANTHER" id="PTHR45453:SF1">
    <property type="entry name" value="PHOSPHATE REGULON SENSOR PROTEIN PHOR"/>
    <property type="match status" value="1"/>
</dbReference>
<dbReference type="Gene3D" id="3.30.565.10">
    <property type="entry name" value="Histidine kinase-like ATPase, C-terminal domain"/>
    <property type="match status" value="1"/>
</dbReference>
<dbReference type="SMART" id="SM00388">
    <property type="entry name" value="HisKA"/>
    <property type="match status" value="1"/>
</dbReference>
<dbReference type="GO" id="GO:0000155">
    <property type="term" value="F:phosphorelay sensor kinase activity"/>
    <property type="evidence" value="ECO:0007669"/>
    <property type="project" value="InterPro"/>
</dbReference>